<accession>A0A1F6MDT3</accession>
<evidence type="ECO:0000313" key="3">
    <source>
        <dbReference type="Proteomes" id="UP000177457"/>
    </source>
</evidence>
<gene>
    <name evidence="2" type="ORF">A3C90_04000</name>
</gene>
<organism evidence="2 3">
    <name type="scientific">Candidatus Magasanikbacteria bacterium RIFCSPHIGHO2_02_FULL_51_14</name>
    <dbReference type="NCBI Taxonomy" id="1798683"/>
    <lineage>
        <taxon>Bacteria</taxon>
        <taxon>Candidatus Magasanikiibacteriota</taxon>
    </lineage>
</organism>
<evidence type="ECO:0000313" key="2">
    <source>
        <dbReference type="EMBL" id="OGH69708.1"/>
    </source>
</evidence>
<feature type="transmembrane region" description="Helical" evidence="1">
    <location>
        <begin position="21"/>
        <end position="44"/>
    </location>
</feature>
<keyword evidence="1" id="KW-0472">Membrane</keyword>
<dbReference type="STRING" id="1798683.A3C90_04000"/>
<evidence type="ECO:0008006" key="4">
    <source>
        <dbReference type="Google" id="ProtNLM"/>
    </source>
</evidence>
<evidence type="ECO:0000256" key="1">
    <source>
        <dbReference type="SAM" id="Phobius"/>
    </source>
</evidence>
<proteinExistence type="predicted"/>
<comment type="caution">
    <text evidence="2">The sequence shown here is derived from an EMBL/GenBank/DDBJ whole genome shotgun (WGS) entry which is preliminary data.</text>
</comment>
<name>A0A1F6MDT3_9BACT</name>
<keyword evidence="1" id="KW-1133">Transmembrane helix</keyword>
<dbReference type="Proteomes" id="UP000177457">
    <property type="component" value="Unassembled WGS sequence"/>
</dbReference>
<protein>
    <recommendedName>
        <fullName evidence="4">Type 4 fimbrial biogenesis protein PilX N-terminal domain-containing protein</fullName>
    </recommendedName>
</protein>
<dbReference type="EMBL" id="MFQE01000065">
    <property type="protein sequence ID" value="OGH69708.1"/>
    <property type="molecule type" value="Genomic_DNA"/>
</dbReference>
<reference evidence="2 3" key="1">
    <citation type="journal article" date="2016" name="Nat. Commun.">
        <title>Thousands of microbial genomes shed light on interconnected biogeochemical processes in an aquifer system.</title>
        <authorList>
            <person name="Anantharaman K."/>
            <person name="Brown C.T."/>
            <person name="Hug L.A."/>
            <person name="Sharon I."/>
            <person name="Castelle C.J."/>
            <person name="Probst A.J."/>
            <person name="Thomas B.C."/>
            <person name="Singh A."/>
            <person name="Wilkins M.J."/>
            <person name="Karaoz U."/>
            <person name="Brodie E.L."/>
            <person name="Williams K.H."/>
            <person name="Hubbard S.S."/>
            <person name="Banfield J.F."/>
        </authorList>
    </citation>
    <scope>NUCLEOTIDE SEQUENCE [LARGE SCALE GENOMIC DNA]</scope>
</reference>
<dbReference type="AlphaFoldDB" id="A0A1F6MDT3"/>
<sequence>MSTFLKKLAKRHKTCANNKGEAALIAVIVILSVSLVIVGSMTSLSIAKQKMLRNAEKTAQSYYIAHAGIEDALLRLFDEDLALPPSPVSLVVGGGSATVTLMQSPGGRTTIRSEGNRNNRVRILEVIAGVTAESASFFYGAQAGIGGLEMDNNSAVNGNVYSNGTIDGANGAEITGDAVVAGDGSSDNAIEDVTIGGNALAPNFDDCSIGGNLTFVTGGVVDDCPAGGSVIEQSEAIAEVDMPISEETIDQWKAEAQNGGTIAAGDYEPPAGSTVTIGPGVITGDMNLRNNQTVILSGTVYVQGHIDIDNGSSVRLDASYGASSGVIVADGWIEVKNNGAFEGSGENGSYVMLLSASSCDGSGDGDCSSDEAALEIHNNSEGAIFYAANGLLHIHNNVNLTQATGWKIKLDNNASVNYALGLESALFSGGPGGRYEIASWRETE</sequence>
<keyword evidence="1" id="KW-0812">Transmembrane</keyword>